<name>A0A4Y1QYU0_PRUDU</name>
<protein>
    <submittedName>
        <fullName evidence="1">Uncharacterized protein</fullName>
    </submittedName>
</protein>
<evidence type="ECO:0000313" key="1">
    <source>
        <dbReference type="EMBL" id="BBG96957.1"/>
    </source>
</evidence>
<sequence>MLMPHFSNLHRSDEETSLIEVVPIGVYYNISKFQPNWIYLEPSARQRLNQVHRNVMLAAITFNMATSLEPCATLEKQPHMGVKSAQKLRKEQKFTTKREGSLELSRELGAVLGTSLLPSSSSSPLFILSIILSNLTWNQVTILRGIDLVFT</sequence>
<gene>
    <name evidence="1" type="ORF">Prudu_005928</name>
</gene>
<reference evidence="1" key="1">
    <citation type="journal article" date="2019" name="Science">
        <title>Mutation of a bHLH transcription factor allowed almond domestication.</title>
        <authorList>
            <person name="Sanchez-Perez R."/>
            <person name="Pavan S."/>
            <person name="Mazzeo R."/>
            <person name="Moldovan C."/>
            <person name="Aiese Cigliano R."/>
            <person name="Del Cueto J."/>
            <person name="Ricciardi F."/>
            <person name="Lotti C."/>
            <person name="Ricciardi L."/>
            <person name="Dicenta F."/>
            <person name="Lopez-Marques R.L."/>
            <person name="Lindberg Moller B."/>
        </authorList>
    </citation>
    <scope>NUCLEOTIDE SEQUENCE</scope>
</reference>
<dbReference type="AlphaFoldDB" id="A0A4Y1QYU0"/>
<accession>A0A4Y1QYU0</accession>
<dbReference type="EMBL" id="AP019298">
    <property type="protein sequence ID" value="BBG96957.1"/>
    <property type="molecule type" value="Genomic_DNA"/>
</dbReference>
<proteinExistence type="predicted"/>
<organism evidence="1">
    <name type="scientific">Prunus dulcis</name>
    <name type="common">Almond</name>
    <name type="synonym">Amygdalus dulcis</name>
    <dbReference type="NCBI Taxonomy" id="3755"/>
    <lineage>
        <taxon>Eukaryota</taxon>
        <taxon>Viridiplantae</taxon>
        <taxon>Streptophyta</taxon>
        <taxon>Embryophyta</taxon>
        <taxon>Tracheophyta</taxon>
        <taxon>Spermatophyta</taxon>
        <taxon>Magnoliopsida</taxon>
        <taxon>eudicotyledons</taxon>
        <taxon>Gunneridae</taxon>
        <taxon>Pentapetalae</taxon>
        <taxon>rosids</taxon>
        <taxon>fabids</taxon>
        <taxon>Rosales</taxon>
        <taxon>Rosaceae</taxon>
        <taxon>Amygdaloideae</taxon>
        <taxon>Amygdaleae</taxon>
        <taxon>Prunus</taxon>
    </lineage>
</organism>